<evidence type="ECO:0000256" key="4">
    <source>
        <dbReference type="ARBA" id="ARBA00022840"/>
    </source>
</evidence>
<feature type="compositionally biased region" description="Basic and acidic residues" evidence="5">
    <location>
        <begin position="438"/>
        <end position="448"/>
    </location>
</feature>
<name>A0A6B0SVN7_9EURY</name>
<gene>
    <name evidence="7" type="ORF">GRX01_05160</name>
</gene>
<dbReference type="PANTHER" id="PTHR43289:SF6">
    <property type="entry name" value="SERINE_THREONINE-PROTEIN KINASE NEKL-3"/>
    <property type="match status" value="1"/>
</dbReference>
<dbReference type="SUPFAM" id="SSF56112">
    <property type="entry name" value="Protein kinase-like (PK-like)"/>
    <property type="match status" value="1"/>
</dbReference>
<feature type="compositionally biased region" description="Basic and acidic residues" evidence="5">
    <location>
        <begin position="1"/>
        <end position="11"/>
    </location>
</feature>
<dbReference type="Gene3D" id="3.30.200.20">
    <property type="entry name" value="Phosphorylase Kinase, domain 1"/>
    <property type="match status" value="1"/>
</dbReference>
<evidence type="ECO:0000256" key="2">
    <source>
        <dbReference type="ARBA" id="ARBA00022741"/>
    </source>
</evidence>
<dbReference type="AlphaFoldDB" id="A0A6B0SVN7"/>
<protein>
    <submittedName>
        <fullName evidence="7">Protein kinase</fullName>
    </submittedName>
</protein>
<evidence type="ECO:0000313" key="7">
    <source>
        <dbReference type="EMBL" id="MXR40731.1"/>
    </source>
</evidence>
<dbReference type="InterPro" id="IPR017441">
    <property type="entry name" value="Protein_kinase_ATP_BS"/>
</dbReference>
<dbReference type="EMBL" id="WUUS01000003">
    <property type="protein sequence ID" value="MXR40731.1"/>
    <property type="molecule type" value="Genomic_DNA"/>
</dbReference>
<reference evidence="7 8" key="1">
    <citation type="submission" date="2019-12" db="EMBL/GenBank/DDBJ databases">
        <title>Isolation and characterization of three novel carbon monoxide-oxidizing members of Halobacteria from salione crusts and soils.</title>
        <authorList>
            <person name="Myers M.R."/>
            <person name="King G.M."/>
        </authorList>
    </citation>
    <scope>NUCLEOTIDE SEQUENCE [LARGE SCALE GENOMIC DNA]</scope>
    <source>
        <strain evidence="7 8">WSA2</strain>
    </source>
</reference>
<dbReference type="OrthoDB" id="41005at2157"/>
<keyword evidence="1" id="KW-0808">Transferase</keyword>
<feature type="region of interest" description="Disordered" evidence="5">
    <location>
        <begin position="228"/>
        <end position="254"/>
    </location>
</feature>
<evidence type="ECO:0000256" key="3">
    <source>
        <dbReference type="ARBA" id="ARBA00022777"/>
    </source>
</evidence>
<evidence type="ECO:0000256" key="1">
    <source>
        <dbReference type="ARBA" id="ARBA00022679"/>
    </source>
</evidence>
<keyword evidence="4" id="KW-0067">ATP-binding</keyword>
<feature type="region of interest" description="Disordered" evidence="5">
    <location>
        <begin position="291"/>
        <end position="406"/>
    </location>
</feature>
<keyword evidence="3 7" id="KW-0418">Kinase</keyword>
<feature type="compositionally biased region" description="Basic and acidic residues" evidence="5">
    <location>
        <begin position="380"/>
        <end position="401"/>
    </location>
</feature>
<feature type="region of interest" description="Disordered" evidence="5">
    <location>
        <begin position="429"/>
        <end position="464"/>
    </location>
</feature>
<dbReference type="Gene3D" id="1.10.510.10">
    <property type="entry name" value="Transferase(Phosphotransferase) domain 1"/>
    <property type="match status" value="1"/>
</dbReference>
<dbReference type="Proteomes" id="UP000437065">
    <property type="component" value="Unassembled WGS sequence"/>
</dbReference>
<organism evidence="7 8">
    <name type="scientific">Halobaculum saliterrae</name>
    <dbReference type="NCBI Taxonomy" id="2073113"/>
    <lineage>
        <taxon>Archaea</taxon>
        <taxon>Methanobacteriati</taxon>
        <taxon>Methanobacteriota</taxon>
        <taxon>Stenosarchaea group</taxon>
        <taxon>Halobacteria</taxon>
        <taxon>Halobacteriales</taxon>
        <taxon>Haloferacaceae</taxon>
        <taxon>Halobaculum</taxon>
    </lineage>
</organism>
<sequence length="464" mass="49460">MPLDPAVDKRVPPSPDAGTDLSVSFTEFSITDEIGSGGSATVYRADVPDGPVDHVAVKQPDWESTITRDAIDSFLAEAEDWDRIDDHPHIASVFGSGPSPRPWLAMEYLDGGELADRLPVEDPLEALWIASAVADAVQHAHNRGVAHRDLTPSNILLASSDEEQWDQPKLVDWGLATVLGESEEPEGYTIGYAAPEQTAGAASGSVGPVADVYQLGAVTYALLVGTPPTQTTARGSGDGTHPVTPPSERRDDVPHEIDPIVLRALEPEPADRYRAAAQFGEACERCFESISEGRSSADRNDGTERTDASAHPDQAQSPTTDPSPSGHRSAETTAHDSATAEDVKEAKSRVNNAAAKLGRAPVFDTSDDGDDGTGEVAVEVGDRDQERTRDRSHDSTRDRSADSIAAGLHGLHTDSIAAAIRDLRETTGAKRTASIAEALRREPTRPTEDTIGDSLRAMHNKPSR</sequence>
<dbReference type="GO" id="GO:0004674">
    <property type="term" value="F:protein serine/threonine kinase activity"/>
    <property type="evidence" value="ECO:0007669"/>
    <property type="project" value="TreeGrafter"/>
</dbReference>
<feature type="region of interest" description="Disordered" evidence="5">
    <location>
        <begin position="1"/>
        <end position="21"/>
    </location>
</feature>
<dbReference type="CDD" id="cd14014">
    <property type="entry name" value="STKc_PknB_like"/>
    <property type="match status" value="1"/>
</dbReference>
<dbReference type="InterPro" id="IPR000719">
    <property type="entry name" value="Prot_kinase_dom"/>
</dbReference>
<keyword evidence="8" id="KW-1185">Reference proteome</keyword>
<comment type="caution">
    <text evidence="7">The sequence shown here is derived from an EMBL/GenBank/DDBJ whole genome shotgun (WGS) entry which is preliminary data.</text>
</comment>
<evidence type="ECO:0000259" key="6">
    <source>
        <dbReference type="PROSITE" id="PS50011"/>
    </source>
</evidence>
<dbReference type="Pfam" id="PF00069">
    <property type="entry name" value="Pkinase"/>
    <property type="match status" value="1"/>
</dbReference>
<accession>A0A6B0SVN7</accession>
<dbReference type="RefSeq" id="WP_159664153.1">
    <property type="nucleotide sequence ID" value="NZ_WUUS01000003.1"/>
</dbReference>
<dbReference type="PROSITE" id="PS50011">
    <property type="entry name" value="PROTEIN_KINASE_DOM"/>
    <property type="match status" value="1"/>
</dbReference>
<feature type="domain" description="Protein kinase" evidence="6">
    <location>
        <begin position="28"/>
        <end position="287"/>
    </location>
</feature>
<proteinExistence type="predicted"/>
<dbReference type="PROSITE" id="PS00107">
    <property type="entry name" value="PROTEIN_KINASE_ATP"/>
    <property type="match status" value="1"/>
</dbReference>
<evidence type="ECO:0000256" key="5">
    <source>
        <dbReference type="SAM" id="MobiDB-lite"/>
    </source>
</evidence>
<dbReference type="InterPro" id="IPR011009">
    <property type="entry name" value="Kinase-like_dom_sf"/>
</dbReference>
<keyword evidence="2" id="KW-0547">Nucleotide-binding</keyword>
<feature type="compositionally biased region" description="Basic and acidic residues" evidence="5">
    <location>
        <begin position="295"/>
        <end position="310"/>
    </location>
</feature>
<dbReference type="PANTHER" id="PTHR43289">
    <property type="entry name" value="MITOGEN-ACTIVATED PROTEIN KINASE KINASE KINASE 20-RELATED"/>
    <property type="match status" value="1"/>
</dbReference>
<evidence type="ECO:0000313" key="8">
    <source>
        <dbReference type="Proteomes" id="UP000437065"/>
    </source>
</evidence>
<dbReference type="GO" id="GO:0005524">
    <property type="term" value="F:ATP binding"/>
    <property type="evidence" value="ECO:0007669"/>
    <property type="project" value="UniProtKB-KW"/>
</dbReference>
<feature type="compositionally biased region" description="Polar residues" evidence="5">
    <location>
        <begin position="314"/>
        <end position="323"/>
    </location>
</feature>